<dbReference type="Pfam" id="PF06742">
    <property type="entry name" value="DUF1214"/>
    <property type="match status" value="1"/>
</dbReference>
<evidence type="ECO:0000313" key="3">
    <source>
        <dbReference type="EMBL" id="ADY57695.1"/>
    </source>
</evidence>
<accession>F0SLL2</accession>
<protein>
    <recommendedName>
        <fullName evidence="5">Carboxylesterase</fullName>
    </recommendedName>
</protein>
<dbReference type="InterPro" id="IPR010679">
    <property type="entry name" value="DUF1254"/>
</dbReference>
<evidence type="ECO:0000259" key="2">
    <source>
        <dbReference type="Pfam" id="PF06863"/>
    </source>
</evidence>
<evidence type="ECO:0000313" key="4">
    <source>
        <dbReference type="Proteomes" id="UP000006860"/>
    </source>
</evidence>
<dbReference type="PANTHER" id="PTHR36509:SF2">
    <property type="entry name" value="BLL3101 PROTEIN"/>
    <property type="match status" value="1"/>
</dbReference>
<dbReference type="InterPro" id="IPR037049">
    <property type="entry name" value="DUF1214_C_sf"/>
</dbReference>
<dbReference type="AlphaFoldDB" id="F0SLL2"/>
<keyword evidence="4" id="KW-1185">Reference proteome</keyword>
<dbReference type="KEGG" id="pbs:Plabr_0065"/>
<sequence length="314" mass="34906">MEVNVTNFVRAESDMQFKGYAEKAGGLGKILHMREPYSVENQTTIRGNRDTLYSMVVFDLSSPVTIDKPASPDRFQSMLVISQDHYMPVLKHGAGQVTLTPDFVGSRYTLVLFRTFADPNNPADMQAAHELQDKIGISQDDPGQLELPNWDPKSLVETRNTINSLSLRLTDFSAGFGEKGRVDPILHLLAAAGGWGGNPERGARYYNFTPEQNDGTTAYALTLPKDVPVQAFWSVTVYNKEGFFTPNSRNAYSFNSSTAKPNEDGTVTIHFGGNSDQPNYLPITDGWNYLVRLYLPDWEAIEGSWTPPEAQPVN</sequence>
<gene>
    <name evidence="3" type="ordered locus">Plabr_0065</name>
</gene>
<dbReference type="Gene3D" id="2.60.120.600">
    <property type="entry name" value="Domain of unknown function DUF1214, C-terminal domain"/>
    <property type="match status" value="1"/>
</dbReference>
<dbReference type="Proteomes" id="UP000006860">
    <property type="component" value="Chromosome"/>
</dbReference>
<dbReference type="InterPro" id="IPR010621">
    <property type="entry name" value="DUF1214"/>
</dbReference>
<dbReference type="Pfam" id="PF06863">
    <property type="entry name" value="DUF1254"/>
    <property type="match status" value="1"/>
</dbReference>
<feature type="domain" description="DUF1254" evidence="2">
    <location>
        <begin position="29"/>
        <end position="81"/>
    </location>
</feature>
<dbReference type="Gene3D" id="2.60.40.1610">
    <property type="entry name" value="Domain of unknown function DUF1254"/>
    <property type="match status" value="1"/>
</dbReference>
<dbReference type="HOGENOM" id="CLU_057994_1_0_0"/>
<proteinExistence type="predicted"/>
<reference evidence="4" key="1">
    <citation type="submission" date="2011-02" db="EMBL/GenBank/DDBJ databases">
        <title>The complete genome of Planctomyces brasiliensis DSM 5305.</title>
        <authorList>
            <person name="Lucas S."/>
            <person name="Copeland A."/>
            <person name="Lapidus A."/>
            <person name="Bruce D."/>
            <person name="Goodwin L."/>
            <person name="Pitluck S."/>
            <person name="Kyrpides N."/>
            <person name="Mavromatis K."/>
            <person name="Pagani I."/>
            <person name="Ivanova N."/>
            <person name="Ovchinnikova G."/>
            <person name="Lu M."/>
            <person name="Detter J.C."/>
            <person name="Han C."/>
            <person name="Land M."/>
            <person name="Hauser L."/>
            <person name="Markowitz V."/>
            <person name="Cheng J.-F."/>
            <person name="Hugenholtz P."/>
            <person name="Woyke T."/>
            <person name="Wu D."/>
            <person name="Tindall B."/>
            <person name="Pomrenke H.G."/>
            <person name="Brambilla E."/>
            <person name="Klenk H.-P."/>
            <person name="Eisen J.A."/>
        </authorList>
    </citation>
    <scope>NUCLEOTIDE SEQUENCE [LARGE SCALE GENOMIC DNA]</scope>
    <source>
        <strain evidence="4">ATCC 49424 / DSM 5305 / JCM 21570 / NBRC 103401 / IFAM 1448</strain>
    </source>
</reference>
<dbReference type="InterPro" id="IPR037050">
    <property type="entry name" value="DUF1254_sf"/>
</dbReference>
<name>F0SLL2_RUBBR</name>
<dbReference type="eggNOG" id="COG5361">
    <property type="taxonomic scope" value="Bacteria"/>
</dbReference>
<dbReference type="PANTHER" id="PTHR36509">
    <property type="entry name" value="BLL3101 PROTEIN"/>
    <property type="match status" value="1"/>
</dbReference>
<feature type="domain" description="DUF1214" evidence="1">
    <location>
        <begin position="212"/>
        <end position="297"/>
    </location>
</feature>
<dbReference type="SUPFAM" id="SSF160935">
    <property type="entry name" value="VPA0735-like"/>
    <property type="match status" value="1"/>
</dbReference>
<organism evidence="3 4">
    <name type="scientific">Rubinisphaera brasiliensis (strain ATCC 49424 / DSM 5305 / JCM 21570 / IAM 15109 / NBRC 103401 / IFAM 1448)</name>
    <name type="common">Planctomyces brasiliensis</name>
    <dbReference type="NCBI Taxonomy" id="756272"/>
    <lineage>
        <taxon>Bacteria</taxon>
        <taxon>Pseudomonadati</taxon>
        <taxon>Planctomycetota</taxon>
        <taxon>Planctomycetia</taxon>
        <taxon>Planctomycetales</taxon>
        <taxon>Planctomycetaceae</taxon>
        <taxon>Rubinisphaera</taxon>
    </lineage>
</organism>
<dbReference type="RefSeq" id="WP_013626439.1">
    <property type="nucleotide sequence ID" value="NC_015174.1"/>
</dbReference>
<dbReference type="EMBL" id="CP002546">
    <property type="protein sequence ID" value="ADY57695.1"/>
    <property type="molecule type" value="Genomic_DNA"/>
</dbReference>
<dbReference type="STRING" id="756272.Plabr_0065"/>
<evidence type="ECO:0008006" key="5">
    <source>
        <dbReference type="Google" id="ProtNLM"/>
    </source>
</evidence>
<evidence type="ECO:0000259" key="1">
    <source>
        <dbReference type="Pfam" id="PF06742"/>
    </source>
</evidence>